<keyword evidence="1" id="KW-0812">Transmembrane</keyword>
<sequence>MFMTLSWRSIASYFCLLCILINILYFFYPAGIAKYSLLTDKLRSSEPKLLTLLERWIVITSIADHAPNAVLKLLEQPDWLLVVVADKKGPREQWAPHPRLHFLSLEDQMALGYRILQHVPYNSYTRS</sequence>
<keyword evidence="1" id="KW-1133">Transmembrane helix</keyword>
<evidence type="ECO:0000313" key="4">
    <source>
        <dbReference type="WBParaSite" id="GPUH_0001990401-mRNA-1"/>
    </source>
</evidence>
<gene>
    <name evidence="2" type="ORF">GPUH_LOCUS19879</name>
</gene>
<name>A0A183EFY8_9BILA</name>
<evidence type="ECO:0000256" key="1">
    <source>
        <dbReference type="SAM" id="Phobius"/>
    </source>
</evidence>
<dbReference type="InterPro" id="IPR005049">
    <property type="entry name" value="STL-like"/>
</dbReference>
<feature type="transmembrane region" description="Helical" evidence="1">
    <location>
        <begin position="6"/>
        <end position="28"/>
    </location>
</feature>
<reference evidence="4" key="1">
    <citation type="submission" date="2016-06" db="UniProtKB">
        <authorList>
            <consortium name="WormBaseParasite"/>
        </authorList>
    </citation>
    <scope>IDENTIFICATION</scope>
</reference>
<proteinExistence type="predicted"/>
<dbReference type="Proteomes" id="UP000271098">
    <property type="component" value="Unassembled WGS sequence"/>
</dbReference>
<dbReference type="OrthoDB" id="6045904at2759"/>
<dbReference type="EMBL" id="UYRT01089335">
    <property type="protein sequence ID" value="VDN34795.1"/>
    <property type="molecule type" value="Genomic_DNA"/>
</dbReference>
<dbReference type="AlphaFoldDB" id="A0A183EFY8"/>
<dbReference type="PANTHER" id="PTHR31362">
    <property type="entry name" value="GLYCOSYLTRANSFERASE STELLO1-RELATED"/>
    <property type="match status" value="1"/>
</dbReference>
<accession>A0A183EFY8</accession>
<evidence type="ECO:0000313" key="2">
    <source>
        <dbReference type="EMBL" id="VDN34795.1"/>
    </source>
</evidence>
<keyword evidence="1" id="KW-0472">Membrane</keyword>
<keyword evidence="3" id="KW-1185">Reference proteome</keyword>
<organism evidence="4">
    <name type="scientific">Gongylonema pulchrum</name>
    <dbReference type="NCBI Taxonomy" id="637853"/>
    <lineage>
        <taxon>Eukaryota</taxon>
        <taxon>Metazoa</taxon>
        <taxon>Ecdysozoa</taxon>
        <taxon>Nematoda</taxon>
        <taxon>Chromadorea</taxon>
        <taxon>Rhabditida</taxon>
        <taxon>Spirurina</taxon>
        <taxon>Spiruromorpha</taxon>
        <taxon>Spiruroidea</taxon>
        <taxon>Gongylonematidae</taxon>
        <taxon>Gongylonema</taxon>
    </lineage>
</organism>
<dbReference type="PANTHER" id="PTHR31362:SF0">
    <property type="entry name" value="EXOSTOSIN DOMAIN-CONTAINING PROTEIN-RELATED"/>
    <property type="match status" value="1"/>
</dbReference>
<dbReference type="WBParaSite" id="GPUH_0001990401-mRNA-1">
    <property type="protein sequence ID" value="GPUH_0001990401-mRNA-1"/>
    <property type="gene ID" value="GPUH_0001990401"/>
</dbReference>
<evidence type="ECO:0000313" key="3">
    <source>
        <dbReference type="Proteomes" id="UP000271098"/>
    </source>
</evidence>
<protein>
    <submittedName>
        <fullName evidence="4">UDP-Gal or UDP-GlcNAc-dependent glycosyltransferase</fullName>
    </submittedName>
</protein>
<reference evidence="2 3" key="2">
    <citation type="submission" date="2018-11" db="EMBL/GenBank/DDBJ databases">
        <authorList>
            <consortium name="Pathogen Informatics"/>
        </authorList>
    </citation>
    <scope>NUCLEOTIDE SEQUENCE [LARGE SCALE GENOMIC DNA]</scope>
</reference>